<dbReference type="Proteomes" id="UP000654075">
    <property type="component" value="Unassembled WGS sequence"/>
</dbReference>
<evidence type="ECO:0000313" key="2">
    <source>
        <dbReference type="Proteomes" id="UP000654075"/>
    </source>
</evidence>
<evidence type="ECO:0000313" key="1">
    <source>
        <dbReference type="EMBL" id="CAE8584339.1"/>
    </source>
</evidence>
<dbReference type="EMBL" id="CAJNNV010001118">
    <property type="protein sequence ID" value="CAE8584339.1"/>
    <property type="molecule type" value="Genomic_DNA"/>
</dbReference>
<comment type="caution">
    <text evidence="1">The sequence shown here is derived from an EMBL/GenBank/DDBJ whole genome shotgun (WGS) entry which is preliminary data.</text>
</comment>
<sequence length="130" mass="14528">MTMTNKSGDRGHPWQIPNVWPRTDACIPDLKYPVCVDGLDDLQHLVRQATHLRAFRSASGEMLSKAFAQSSANNITLSSFVSHTFSNNLLVRNNASRVPQPDLNPNWVGHIRCSAPASCKRRRRMTANSL</sequence>
<proteinExistence type="predicted"/>
<protein>
    <submittedName>
        <fullName evidence="1">Uncharacterized protein</fullName>
    </submittedName>
</protein>
<gene>
    <name evidence="1" type="ORF">PGLA1383_LOCUS3273</name>
</gene>
<reference evidence="1" key="1">
    <citation type="submission" date="2021-02" db="EMBL/GenBank/DDBJ databases">
        <authorList>
            <person name="Dougan E. K."/>
            <person name="Rhodes N."/>
            <person name="Thang M."/>
            <person name="Chan C."/>
        </authorList>
    </citation>
    <scope>NUCLEOTIDE SEQUENCE</scope>
</reference>
<organism evidence="1 2">
    <name type="scientific">Polarella glacialis</name>
    <name type="common">Dinoflagellate</name>
    <dbReference type="NCBI Taxonomy" id="89957"/>
    <lineage>
        <taxon>Eukaryota</taxon>
        <taxon>Sar</taxon>
        <taxon>Alveolata</taxon>
        <taxon>Dinophyceae</taxon>
        <taxon>Suessiales</taxon>
        <taxon>Suessiaceae</taxon>
        <taxon>Polarella</taxon>
    </lineage>
</organism>
<name>A0A813DCX5_POLGL</name>
<dbReference type="AlphaFoldDB" id="A0A813DCX5"/>
<keyword evidence="2" id="KW-1185">Reference proteome</keyword>
<accession>A0A813DCX5</accession>